<feature type="domain" description="Methyltransferase" evidence="2">
    <location>
        <begin position="37"/>
        <end position="130"/>
    </location>
</feature>
<organism evidence="3 4">
    <name type="scientific">Litoreibacter albidus</name>
    <dbReference type="NCBI Taxonomy" id="670155"/>
    <lineage>
        <taxon>Bacteria</taxon>
        <taxon>Pseudomonadati</taxon>
        <taxon>Pseudomonadota</taxon>
        <taxon>Alphaproteobacteria</taxon>
        <taxon>Rhodobacterales</taxon>
        <taxon>Roseobacteraceae</taxon>
        <taxon>Litoreibacter</taxon>
    </lineage>
</organism>
<dbReference type="Proteomes" id="UP000199441">
    <property type="component" value="Unassembled WGS sequence"/>
</dbReference>
<dbReference type="InterPro" id="IPR041698">
    <property type="entry name" value="Methyltransf_25"/>
</dbReference>
<gene>
    <name evidence="3" type="ORF">SAMN04488001_3442</name>
</gene>
<dbReference type="Gene3D" id="3.40.50.150">
    <property type="entry name" value="Vaccinia Virus protein VP39"/>
    <property type="match status" value="1"/>
</dbReference>
<dbReference type="CDD" id="cd02440">
    <property type="entry name" value="AdoMet_MTases"/>
    <property type="match status" value="1"/>
</dbReference>
<accession>A0A1H3CIF0</accession>
<evidence type="ECO:0000256" key="1">
    <source>
        <dbReference type="ARBA" id="ARBA00022679"/>
    </source>
</evidence>
<evidence type="ECO:0000313" key="3">
    <source>
        <dbReference type="EMBL" id="SDX53780.1"/>
    </source>
</evidence>
<reference evidence="4" key="1">
    <citation type="submission" date="2016-10" db="EMBL/GenBank/DDBJ databases">
        <authorList>
            <person name="Varghese N."/>
            <person name="Submissions S."/>
        </authorList>
    </citation>
    <scope>NUCLEOTIDE SEQUENCE [LARGE SCALE GENOMIC DNA]</scope>
    <source>
        <strain evidence="4">DSM 26922</strain>
    </source>
</reference>
<dbReference type="STRING" id="670155.SAMN04488001_3442"/>
<evidence type="ECO:0000313" key="4">
    <source>
        <dbReference type="Proteomes" id="UP000199441"/>
    </source>
</evidence>
<dbReference type="AlphaFoldDB" id="A0A1H3CIF0"/>
<dbReference type="Pfam" id="PF13649">
    <property type="entry name" value="Methyltransf_25"/>
    <property type="match status" value="1"/>
</dbReference>
<dbReference type="InterPro" id="IPR029063">
    <property type="entry name" value="SAM-dependent_MTases_sf"/>
</dbReference>
<name>A0A1H3CIF0_9RHOB</name>
<dbReference type="GO" id="GO:0032259">
    <property type="term" value="P:methylation"/>
    <property type="evidence" value="ECO:0007669"/>
    <property type="project" value="UniProtKB-KW"/>
</dbReference>
<dbReference type="PANTHER" id="PTHR43861">
    <property type="entry name" value="TRANS-ACONITATE 2-METHYLTRANSFERASE-RELATED"/>
    <property type="match status" value="1"/>
</dbReference>
<dbReference type="SUPFAM" id="SSF53335">
    <property type="entry name" value="S-adenosyl-L-methionine-dependent methyltransferases"/>
    <property type="match status" value="1"/>
</dbReference>
<sequence length="217" mass="23623">MVADYAKVTPQRVPGLLDLHRMAVVMISETAREDASVLVLGAGGGLELHSFATARPNWSFVGVDPSQAMLDLAADIVKDAGSRVELLRGDIEDAPDRPFDGATCLLTLHFLTEAERLHVLRGLRKRLRPGAPLIIAHHCRPKIGHAHDWLTRSATFAAGESADVTIAARSATGMMQKLTLLSEREEETLMRKAGFTAPAMFYAGLSFRGWVAYAPEH</sequence>
<keyword evidence="1 3" id="KW-0808">Transferase</keyword>
<keyword evidence="3" id="KW-0489">Methyltransferase</keyword>
<proteinExistence type="predicted"/>
<dbReference type="GO" id="GO:0008168">
    <property type="term" value="F:methyltransferase activity"/>
    <property type="evidence" value="ECO:0007669"/>
    <property type="project" value="UniProtKB-KW"/>
</dbReference>
<keyword evidence="4" id="KW-1185">Reference proteome</keyword>
<protein>
    <submittedName>
        <fullName evidence="3">tRNA (Cmo5U34)-methyltransferase</fullName>
    </submittedName>
</protein>
<dbReference type="EMBL" id="FNOI01000009">
    <property type="protein sequence ID" value="SDX53780.1"/>
    <property type="molecule type" value="Genomic_DNA"/>
</dbReference>
<evidence type="ECO:0000259" key="2">
    <source>
        <dbReference type="Pfam" id="PF13649"/>
    </source>
</evidence>